<dbReference type="RefSeq" id="WP_204418413.1">
    <property type="nucleotide sequence ID" value="NZ_JAFBED010000009.1"/>
</dbReference>
<evidence type="ECO:0000313" key="8">
    <source>
        <dbReference type="EMBL" id="MBM7621631.1"/>
    </source>
</evidence>
<feature type="transmembrane region" description="Helical" evidence="6">
    <location>
        <begin position="275"/>
        <end position="297"/>
    </location>
</feature>
<evidence type="ECO:0000256" key="5">
    <source>
        <dbReference type="ARBA" id="ARBA00023136"/>
    </source>
</evidence>
<evidence type="ECO:0000259" key="7">
    <source>
        <dbReference type="Pfam" id="PF12698"/>
    </source>
</evidence>
<dbReference type="Proteomes" id="UP000737402">
    <property type="component" value="Unassembled WGS sequence"/>
</dbReference>
<sequence>MLLAFIKKDLLHLLRDKKEVLILIAMPFILITILGFALGGVTNQETKLDIAVAVVDQGDVAGDLQLLEEWMTGQNIPEAAQMQIKEAAEQSSLPEILVDQVMKEELKELLTVTEERSLSETLEEEKYAAVLSFPKNYRYETWKQQFFDAEEANKEFELFLNEENGLEANVVSDLIENFTSQMRLFTVLNKDAQMAGQTPLDFTTFAEEIKGEKVTLDGKDPIGSFDYFAVGMSVMFALYVVSFVAGYAYHEKRTFVYDRVLLANAPPWLYGASKWISAVLVVFVQLCVLFGLSALLYKVYWPNVVHFLLITFLFSCVIGSFAVLITALNYRFETERISTMFSGFLVSILAFLGGSFIPWHDVSEVMWKIGSYTPNGAALQGYLQAMQGDTLGDLMDPLLTLGVTAVLLLIIAVSLFPKRRLG</sequence>
<evidence type="ECO:0000256" key="3">
    <source>
        <dbReference type="ARBA" id="ARBA00022692"/>
    </source>
</evidence>
<comment type="caution">
    <text evidence="8">The sequence shown here is derived from an EMBL/GenBank/DDBJ whole genome shotgun (WGS) entry which is preliminary data.</text>
</comment>
<dbReference type="InterPro" id="IPR013525">
    <property type="entry name" value="ABC2_TM"/>
</dbReference>
<accession>A0ABS2P3U3</accession>
<dbReference type="InterPro" id="IPR051449">
    <property type="entry name" value="ABC-2_transporter_component"/>
</dbReference>
<organism evidence="8 9">
    <name type="scientific">Sutcliffiella tianshenii</name>
    <dbReference type="NCBI Taxonomy" id="1463404"/>
    <lineage>
        <taxon>Bacteria</taxon>
        <taxon>Bacillati</taxon>
        <taxon>Bacillota</taxon>
        <taxon>Bacilli</taxon>
        <taxon>Bacillales</taxon>
        <taxon>Bacillaceae</taxon>
        <taxon>Sutcliffiella</taxon>
    </lineage>
</organism>
<gene>
    <name evidence="8" type="ORF">JOC95_003520</name>
</gene>
<keyword evidence="3 6" id="KW-0812">Transmembrane</keyword>
<keyword evidence="4 6" id="KW-1133">Transmembrane helix</keyword>
<evidence type="ECO:0000256" key="1">
    <source>
        <dbReference type="ARBA" id="ARBA00004651"/>
    </source>
</evidence>
<feature type="domain" description="ABC-2 type transporter transmembrane" evidence="7">
    <location>
        <begin position="20"/>
        <end position="413"/>
    </location>
</feature>
<evidence type="ECO:0000313" key="9">
    <source>
        <dbReference type="Proteomes" id="UP000737402"/>
    </source>
</evidence>
<keyword evidence="9" id="KW-1185">Reference proteome</keyword>
<evidence type="ECO:0000256" key="2">
    <source>
        <dbReference type="ARBA" id="ARBA00022475"/>
    </source>
</evidence>
<reference evidence="8 9" key="1">
    <citation type="submission" date="2021-01" db="EMBL/GenBank/DDBJ databases">
        <title>Genomic Encyclopedia of Type Strains, Phase IV (KMG-IV): sequencing the most valuable type-strain genomes for metagenomic binning, comparative biology and taxonomic classification.</title>
        <authorList>
            <person name="Goeker M."/>
        </authorList>
    </citation>
    <scope>NUCLEOTIDE SEQUENCE [LARGE SCALE GENOMIC DNA]</scope>
    <source>
        <strain evidence="8 9">DSM 25879</strain>
    </source>
</reference>
<dbReference type="Pfam" id="PF12698">
    <property type="entry name" value="ABC2_membrane_3"/>
    <property type="match status" value="1"/>
</dbReference>
<evidence type="ECO:0000256" key="4">
    <source>
        <dbReference type="ARBA" id="ARBA00022989"/>
    </source>
</evidence>
<evidence type="ECO:0000256" key="6">
    <source>
        <dbReference type="SAM" id="Phobius"/>
    </source>
</evidence>
<keyword evidence="5 6" id="KW-0472">Membrane</keyword>
<dbReference type="EMBL" id="JAFBED010000009">
    <property type="protein sequence ID" value="MBM7621631.1"/>
    <property type="molecule type" value="Genomic_DNA"/>
</dbReference>
<feature type="transmembrane region" description="Helical" evidence="6">
    <location>
        <begin position="398"/>
        <end position="416"/>
    </location>
</feature>
<feature type="transmembrane region" description="Helical" evidence="6">
    <location>
        <begin position="340"/>
        <end position="359"/>
    </location>
</feature>
<keyword evidence="2" id="KW-1003">Cell membrane</keyword>
<proteinExistence type="predicted"/>
<feature type="transmembrane region" description="Helical" evidence="6">
    <location>
        <begin position="20"/>
        <end position="41"/>
    </location>
</feature>
<name>A0ABS2P3U3_9BACI</name>
<dbReference type="PANTHER" id="PTHR30294">
    <property type="entry name" value="MEMBRANE COMPONENT OF ABC TRANSPORTER YHHJ-RELATED"/>
    <property type="match status" value="1"/>
</dbReference>
<feature type="transmembrane region" description="Helical" evidence="6">
    <location>
        <begin position="303"/>
        <end position="328"/>
    </location>
</feature>
<comment type="subcellular location">
    <subcellularLocation>
        <location evidence="1">Cell membrane</location>
        <topology evidence="1">Multi-pass membrane protein</topology>
    </subcellularLocation>
</comment>
<dbReference type="PANTHER" id="PTHR30294:SF29">
    <property type="entry name" value="MULTIDRUG ABC TRANSPORTER PERMEASE YBHS-RELATED"/>
    <property type="match status" value="1"/>
</dbReference>
<protein>
    <submittedName>
        <fullName evidence="8">ABC-2 type transport system permease protein</fullName>
    </submittedName>
</protein>
<feature type="transmembrane region" description="Helical" evidence="6">
    <location>
        <begin position="227"/>
        <end position="249"/>
    </location>
</feature>